<keyword evidence="2 5" id="KW-0812">Transmembrane</keyword>
<dbReference type="PROSITE" id="PS51380">
    <property type="entry name" value="EXS"/>
    <property type="match status" value="1"/>
</dbReference>
<feature type="transmembrane region" description="Helical" evidence="5">
    <location>
        <begin position="107"/>
        <end position="131"/>
    </location>
</feature>
<feature type="transmembrane region" description="Helical" evidence="5">
    <location>
        <begin position="312"/>
        <end position="330"/>
    </location>
</feature>
<dbReference type="Proteomes" id="UP000191024">
    <property type="component" value="Chromosome D"/>
</dbReference>
<feature type="transmembrane region" description="Helical" evidence="5">
    <location>
        <begin position="22"/>
        <end position="40"/>
    </location>
</feature>
<dbReference type="PANTHER" id="PTHR10783:SF46">
    <property type="entry name" value="PROTEIN ERD1 HOMOLOG 2"/>
    <property type="match status" value="1"/>
</dbReference>
<evidence type="ECO:0000313" key="7">
    <source>
        <dbReference type="EMBL" id="SCU88754.1"/>
    </source>
</evidence>
<dbReference type="GO" id="GO:0005737">
    <property type="term" value="C:cytoplasm"/>
    <property type="evidence" value="ECO:0007669"/>
    <property type="project" value="TreeGrafter"/>
</dbReference>
<keyword evidence="4 5" id="KW-0472">Membrane</keyword>
<dbReference type="Pfam" id="PF03124">
    <property type="entry name" value="EXS"/>
    <property type="match status" value="1"/>
</dbReference>
<sequence length="379" mass="43776">MDNKHLQKANEFAIDFPIPQRVVALFLAGLWLWLWLLHVLSKTFNIDLAKLILTHDPYDIHPQTSSSKLVDSTRKCVFRITKIILPWYVITVLLLHKTLENPLETPAWLVCLINISPLCQLIATFAVLLSWSPMLCRCFKHILKFGDIESRPLRNNYILISDTMTSFAKPMIDFGIYLSNLLTNPDDVACMITRNVSPPLLNFDLLIGVTPATIRLLQSLREWRRSTSSHEARCSIFNALKYACNLPILVCTVVARASGGTSTNIYWFMLANSLYGFWWDLTMDWNLGVFNFSSNGMRRNEILRSQRTYPRFFYFTAAVIDLGLRLIWLWELFAGGSVFVGELNFLFQHCAEIFRRWLWIFMKLDAEACKSMGPEKAQE</sequence>
<dbReference type="InterPro" id="IPR004342">
    <property type="entry name" value="EXS_C"/>
</dbReference>
<evidence type="ECO:0000256" key="2">
    <source>
        <dbReference type="ARBA" id="ARBA00022692"/>
    </source>
</evidence>
<feature type="domain" description="EXS" evidence="6">
    <location>
        <begin position="195"/>
        <end position="379"/>
    </location>
</feature>
<feature type="transmembrane region" description="Helical" evidence="5">
    <location>
        <begin position="76"/>
        <end position="95"/>
    </location>
</feature>
<dbReference type="EMBL" id="LT598463">
    <property type="protein sequence ID" value="SCU88754.1"/>
    <property type="molecule type" value="Genomic_DNA"/>
</dbReference>
<keyword evidence="8" id="KW-1185">Reference proteome</keyword>
<keyword evidence="3 5" id="KW-1133">Transmembrane helix</keyword>
<proteinExistence type="predicted"/>
<protein>
    <submittedName>
        <fullName evidence="7">LAMI_0D11210g1_1</fullName>
    </submittedName>
</protein>
<dbReference type="STRING" id="1230905.A0A1G4JEY5"/>
<dbReference type="OrthoDB" id="2159384at2759"/>
<evidence type="ECO:0000259" key="6">
    <source>
        <dbReference type="PROSITE" id="PS51380"/>
    </source>
</evidence>
<dbReference type="GO" id="GO:0016020">
    <property type="term" value="C:membrane"/>
    <property type="evidence" value="ECO:0007669"/>
    <property type="project" value="UniProtKB-SubCell"/>
</dbReference>
<evidence type="ECO:0000256" key="1">
    <source>
        <dbReference type="ARBA" id="ARBA00004141"/>
    </source>
</evidence>
<gene>
    <name evidence="7" type="ORF">LAMI_0D11210G</name>
</gene>
<organism evidence="7 8">
    <name type="scientific">Lachancea mirantina</name>
    <dbReference type="NCBI Taxonomy" id="1230905"/>
    <lineage>
        <taxon>Eukaryota</taxon>
        <taxon>Fungi</taxon>
        <taxon>Dikarya</taxon>
        <taxon>Ascomycota</taxon>
        <taxon>Saccharomycotina</taxon>
        <taxon>Saccharomycetes</taxon>
        <taxon>Saccharomycetales</taxon>
        <taxon>Saccharomycetaceae</taxon>
        <taxon>Lachancea</taxon>
    </lineage>
</organism>
<accession>A0A1G4JEY5</accession>
<evidence type="ECO:0000256" key="3">
    <source>
        <dbReference type="ARBA" id="ARBA00022989"/>
    </source>
</evidence>
<evidence type="ECO:0000256" key="5">
    <source>
        <dbReference type="SAM" id="Phobius"/>
    </source>
</evidence>
<evidence type="ECO:0000256" key="4">
    <source>
        <dbReference type="ARBA" id="ARBA00023136"/>
    </source>
</evidence>
<comment type="subcellular location">
    <subcellularLocation>
        <location evidence="1">Membrane</location>
        <topology evidence="1">Multi-pass membrane protein</topology>
    </subcellularLocation>
</comment>
<evidence type="ECO:0000313" key="8">
    <source>
        <dbReference type="Proteomes" id="UP000191024"/>
    </source>
</evidence>
<reference evidence="7 8" key="1">
    <citation type="submission" date="2016-03" db="EMBL/GenBank/DDBJ databases">
        <authorList>
            <person name="Devillers H."/>
        </authorList>
    </citation>
    <scope>NUCLEOTIDE SEQUENCE [LARGE SCALE GENOMIC DNA]</scope>
    <source>
        <strain evidence="7">CBS 11717</strain>
    </source>
</reference>
<name>A0A1G4JEY5_9SACH</name>
<dbReference type="AlphaFoldDB" id="A0A1G4JEY5"/>
<dbReference type="PANTHER" id="PTHR10783">
    <property type="entry name" value="XENOTROPIC AND POLYTROPIC RETROVIRUS RECEPTOR 1-RELATED"/>
    <property type="match status" value="1"/>
</dbReference>